<feature type="compositionally biased region" description="Basic and acidic residues" evidence="1">
    <location>
        <begin position="156"/>
        <end position="168"/>
    </location>
</feature>
<feature type="compositionally biased region" description="Basic and acidic residues" evidence="1">
    <location>
        <begin position="186"/>
        <end position="207"/>
    </location>
</feature>
<evidence type="ECO:0000256" key="1">
    <source>
        <dbReference type="SAM" id="MobiDB-lite"/>
    </source>
</evidence>
<feature type="region of interest" description="Disordered" evidence="1">
    <location>
        <begin position="293"/>
        <end position="401"/>
    </location>
</feature>
<dbReference type="EMBL" id="LBMM01004487">
    <property type="protein sequence ID" value="KMQ92365.1"/>
    <property type="molecule type" value="Genomic_DNA"/>
</dbReference>
<name>A0A0J7NIM5_LASNI</name>
<feature type="region of interest" description="Disordered" evidence="1">
    <location>
        <begin position="156"/>
        <end position="207"/>
    </location>
</feature>
<feature type="compositionally biased region" description="Basic and acidic residues" evidence="1">
    <location>
        <begin position="325"/>
        <end position="339"/>
    </location>
</feature>
<feature type="compositionally biased region" description="Polar residues" evidence="1">
    <location>
        <begin position="169"/>
        <end position="185"/>
    </location>
</feature>
<feature type="region of interest" description="Disordered" evidence="1">
    <location>
        <begin position="16"/>
        <end position="66"/>
    </location>
</feature>
<sequence length="467" mass="53709">MLRRFAQEWRVLQVAPPPIPLRPPAIPKRSKNEKPIPVQPTTRQDNQVTRRKTSDSSSASGMLNAWNNMDSTSEKLIDLGPFRDQHQKSQDYLLSYGGKDGQEMNECNDFVVDFERANFQEGRKLAQNSSFEELQKASLDLEKRLHERIVKSAEAKFEDSNDRMDTRQRQGSATVSRRNRQQLSKFTKENESSSCEQKESYEDKIREETSLPRREIFPKDESKYVTILAAGRERRSKFEELQVASKNLERRLHEDDDYRRRQEMERRINKDKPPRYEDLEGIPQELDRRFHGEQRSLEQQQQHPVTRSKYESDMERARSILQHNLRKERGGGEKLEKLPKATQTNLPPPLSAICQSPVPKPISVRQDSNVSSDSFSQTSSPSYTSKTMEAPLLPHKHGKVPDRALVSEPDNSSGRPITKSTSTPASLQTIVRMHAGNNSSLHHKVSKQGVYPNLEKKFPDLPSISIV</sequence>
<dbReference type="AlphaFoldDB" id="A0A0J7NIM5"/>
<keyword evidence="3" id="KW-1185">Reference proteome</keyword>
<proteinExistence type="predicted"/>
<dbReference type="Proteomes" id="UP000036403">
    <property type="component" value="Unassembled WGS sequence"/>
</dbReference>
<accession>A0A0J7NIM5</accession>
<evidence type="ECO:0000313" key="2">
    <source>
        <dbReference type="EMBL" id="KMQ92365.1"/>
    </source>
</evidence>
<organism evidence="2 3">
    <name type="scientific">Lasius niger</name>
    <name type="common">Black garden ant</name>
    <dbReference type="NCBI Taxonomy" id="67767"/>
    <lineage>
        <taxon>Eukaryota</taxon>
        <taxon>Metazoa</taxon>
        <taxon>Ecdysozoa</taxon>
        <taxon>Arthropoda</taxon>
        <taxon>Hexapoda</taxon>
        <taxon>Insecta</taxon>
        <taxon>Pterygota</taxon>
        <taxon>Neoptera</taxon>
        <taxon>Endopterygota</taxon>
        <taxon>Hymenoptera</taxon>
        <taxon>Apocrita</taxon>
        <taxon>Aculeata</taxon>
        <taxon>Formicoidea</taxon>
        <taxon>Formicidae</taxon>
        <taxon>Formicinae</taxon>
        <taxon>Lasius</taxon>
        <taxon>Lasius</taxon>
    </lineage>
</organism>
<dbReference type="PaxDb" id="67767-A0A0J7NIM5"/>
<comment type="caution">
    <text evidence="2">The sequence shown here is derived from an EMBL/GenBank/DDBJ whole genome shotgun (WGS) entry which is preliminary data.</text>
</comment>
<feature type="compositionally biased region" description="Polar residues" evidence="1">
    <location>
        <begin position="55"/>
        <end position="66"/>
    </location>
</feature>
<gene>
    <name evidence="2" type="ORF">RF55_7658</name>
</gene>
<feature type="compositionally biased region" description="Pro residues" evidence="1">
    <location>
        <begin position="16"/>
        <end position="26"/>
    </location>
</feature>
<protein>
    <submittedName>
        <fullName evidence="2">Atrial natriuretic peptide-converting enzyme</fullName>
    </submittedName>
</protein>
<feature type="compositionally biased region" description="Low complexity" evidence="1">
    <location>
        <begin position="368"/>
        <end position="387"/>
    </location>
</feature>
<evidence type="ECO:0000313" key="3">
    <source>
        <dbReference type="Proteomes" id="UP000036403"/>
    </source>
</evidence>
<dbReference type="STRING" id="67767.A0A0J7NIM5"/>
<reference evidence="2 3" key="1">
    <citation type="submission" date="2015-04" db="EMBL/GenBank/DDBJ databases">
        <title>Lasius niger genome sequencing.</title>
        <authorList>
            <person name="Konorov E.A."/>
            <person name="Nikitin M.A."/>
            <person name="Kirill M.V."/>
            <person name="Chang P."/>
        </authorList>
    </citation>
    <scope>NUCLEOTIDE SEQUENCE [LARGE SCALE GENOMIC DNA]</scope>
    <source>
        <tissue evidence="2">Whole</tissue>
    </source>
</reference>
<dbReference type="OrthoDB" id="5979691at2759"/>
<feature type="compositionally biased region" description="Basic and acidic residues" evidence="1">
    <location>
        <begin position="308"/>
        <end position="318"/>
    </location>
</feature>